<comment type="caution">
    <text evidence="2">The sequence shown here is derived from an EMBL/GenBank/DDBJ whole genome shotgun (WGS) entry which is preliminary data.</text>
</comment>
<dbReference type="EMBL" id="NEVH01015827">
    <property type="protein sequence ID" value="PNF26533.1"/>
    <property type="molecule type" value="Genomic_DNA"/>
</dbReference>
<dbReference type="PANTHER" id="PTHR46060">
    <property type="entry name" value="MARINER MOS1 TRANSPOSASE-LIKE PROTEIN"/>
    <property type="match status" value="1"/>
</dbReference>
<dbReference type="InParanoid" id="A0A2J7QD82"/>
<evidence type="ECO:0000313" key="2">
    <source>
        <dbReference type="EMBL" id="PNF26533.1"/>
    </source>
</evidence>
<evidence type="ECO:0008006" key="4">
    <source>
        <dbReference type="Google" id="ProtNLM"/>
    </source>
</evidence>
<feature type="region of interest" description="Disordered" evidence="1">
    <location>
        <begin position="111"/>
        <end position="130"/>
    </location>
</feature>
<dbReference type="AlphaFoldDB" id="A0A2J7QD82"/>
<name>A0A2J7QD82_9NEOP</name>
<dbReference type="InterPro" id="IPR036397">
    <property type="entry name" value="RNaseH_sf"/>
</dbReference>
<gene>
    <name evidence="2" type="ORF">B7P43_G13975</name>
</gene>
<dbReference type="STRING" id="105785.A0A2J7QD82"/>
<dbReference type="Gene3D" id="3.30.420.10">
    <property type="entry name" value="Ribonuclease H-like superfamily/Ribonuclease H"/>
    <property type="match status" value="1"/>
</dbReference>
<dbReference type="PANTHER" id="PTHR46060:SF1">
    <property type="entry name" value="MARINER MOS1 TRANSPOSASE-LIKE PROTEIN"/>
    <property type="match status" value="1"/>
</dbReference>
<evidence type="ECO:0000256" key="1">
    <source>
        <dbReference type="SAM" id="MobiDB-lite"/>
    </source>
</evidence>
<dbReference type="GO" id="GO:0003676">
    <property type="term" value="F:nucleic acid binding"/>
    <property type="evidence" value="ECO:0007669"/>
    <property type="project" value="InterPro"/>
</dbReference>
<dbReference type="Proteomes" id="UP000235965">
    <property type="component" value="Unassembled WGS sequence"/>
</dbReference>
<accession>A0A2J7QD82</accession>
<feature type="region of interest" description="Disordered" evidence="1">
    <location>
        <begin position="55"/>
        <end position="76"/>
    </location>
</feature>
<sequence>MANNDISFCQCAVIESLVKEEIPAAEIHQRLQHAYGSVCMGASSVRNWVKHFKDGNTSVEDEPRSSRPRTPSTECNKERVDEIIQDDRHVTVDIVTGDKSWFHHFEPETKRQSMEQHHLHSPSKKKARTVPSAEKVMGTIFWDSEGFWPNSWNLGKVSMLLVFRCCTSSVVHCAVNIQDETSSCTPLTSHRKQL</sequence>
<organism evidence="2 3">
    <name type="scientific">Cryptotermes secundus</name>
    <dbReference type="NCBI Taxonomy" id="105785"/>
    <lineage>
        <taxon>Eukaryota</taxon>
        <taxon>Metazoa</taxon>
        <taxon>Ecdysozoa</taxon>
        <taxon>Arthropoda</taxon>
        <taxon>Hexapoda</taxon>
        <taxon>Insecta</taxon>
        <taxon>Pterygota</taxon>
        <taxon>Neoptera</taxon>
        <taxon>Polyneoptera</taxon>
        <taxon>Dictyoptera</taxon>
        <taxon>Blattodea</taxon>
        <taxon>Blattoidea</taxon>
        <taxon>Termitoidae</taxon>
        <taxon>Kalotermitidae</taxon>
        <taxon>Cryptotermitinae</taxon>
        <taxon>Cryptotermes</taxon>
    </lineage>
</organism>
<keyword evidence="3" id="KW-1185">Reference proteome</keyword>
<dbReference type="InterPro" id="IPR052709">
    <property type="entry name" value="Transposase-MT_Hybrid"/>
</dbReference>
<proteinExistence type="predicted"/>
<protein>
    <recommendedName>
        <fullName evidence="4">Mos1 transposase HTH domain-containing protein</fullName>
    </recommendedName>
</protein>
<reference evidence="2 3" key="1">
    <citation type="submission" date="2017-12" db="EMBL/GenBank/DDBJ databases">
        <title>Hemimetabolous genomes reveal molecular basis of termite eusociality.</title>
        <authorList>
            <person name="Harrison M.C."/>
            <person name="Jongepier E."/>
            <person name="Robertson H.M."/>
            <person name="Arning N."/>
            <person name="Bitard-Feildel T."/>
            <person name="Chao H."/>
            <person name="Childers C.P."/>
            <person name="Dinh H."/>
            <person name="Doddapaneni H."/>
            <person name="Dugan S."/>
            <person name="Gowin J."/>
            <person name="Greiner C."/>
            <person name="Han Y."/>
            <person name="Hu H."/>
            <person name="Hughes D.S.T."/>
            <person name="Huylmans A.-K."/>
            <person name="Kemena C."/>
            <person name="Kremer L.P.M."/>
            <person name="Lee S.L."/>
            <person name="Lopez-Ezquerra A."/>
            <person name="Mallet L."/>
            <person name="Monroy-Kuhn J.M."/>
            <person name="Moser A."/>
            <person name="Murali S.C."/>
            <person name="Muzny D.M."/>
            <person name="Otani S."/>
            <person name="Piulachs M.-D."/>
            <person name="Poelchau M."/>
            <person name="Qu J."/>
            <person name="Schaub F."/>
            <person name="Wada-Katsumata A."/>
            <person name="Worley K.C."/>
            <person name="Xie Q."/>
            <person name="Ylla G."/>
            <person name="Poulsen M."/>
            <person name="Gibbs R.A."/>
            <person name="Schal C."/>
            <person name="Richards S."/>
            <person name="Belles X."/>
            <person name="Korb J."/>
            <person name="Bornberg-Bauer E."/>
        </authorList>
    </citation>
    <scope>NUCLEOTIDE SEQUENCE [LARGE SCALE GENOMIC DNA]</scope>
    <source>
        <tissue evidence="2">Whole body</tissue>
    </source>
</reference>
<evidence type="ECO:0000313" key="3">
    <source>
        <dbReference type="Proteomes" id="UP000235965"/>
    </source>
</evidence>
<feature type="compositionally biased region" description="Basic residues" evidence="1">
    <location>
        <begin position="119"/>
        <end position="128"/>
    </location>
</feature>